<proteinExistence type="inferred from homology"/>
<keyword evidence="10" id="KW-1185">Reference proteome</keyword>
<evidence type="ECO:0000256" key="4">
    <source>
        <dbReference type="ARBA" id="ARBA00023125"/>
    </source>
</evidence>
<evidence type="ECO:0000259" key="8">
    <source>
        <dbReference type="Pfam" id="PF05598"/>
    </source>
</evidence>
<evidence type="ECO:0000313" key="10">
    <source>
        <dbReference type="Proteomes" id="UP000254808"/>
    </source>
</evidence>
<dbReference type="PANTHER" id="PTHR35604:SF2">
    <property type="entry name" value="TRANSPOSASE INSH FOR INSERTION SEQUENCE ELEMENT IS5A-RELATED"/>
    <property type="match status" value="1"/>
</dbReference>
<dbReference type="GO" id="GO:0003677">
    <property type="term" value="F:DNA binding"/>
    <property type="evidence" value="ECO:0007669"/>
    <property type="project" value="UniProtKB-KW"/>
</dbReference>
<sequence length="339" mass="39267">MNTNNQLGFSDELLARRRKSSQMAAKLTKIDKLIDWQPIYQKLSVIDQTSKIKGGRPRKPISWMVKAVFLQSLFNLSNPQLEDQLIDRLSFQRFVGINLDHDIPDFTTFWRFKEAIIQHELGDIIFDQITAQLEQRGMMLKRGTVVDATIINSVNRPLKKERRQELSEQPSSQIDTDAHSTKKGNRYYFGYKGHIGVDVATKLIRKQRFTPANRNDQIPLDELISYDEMSLWGDKAYYLESYKEASRKDGWFYGVLNKPQKGQKLSKKQKRKNKQYSSVRAQVEHPFAWMKTKAGLVAMQAKNIARNAFTFANNCACWNVIRALWILSKPKPFGGLVCR</sequence>
<organism evidence="9 10">
    <name type="scientific">Cyclonatronum proteinivorum</name>
    <dbReference type="NCBI Taxonomy" id="1457365"/>
    <lineage>
        <taxon>Bacteria</taxon>
        <taxon>Pseudomonadati</taxon>
        <taxon>Balneolota</taxon>
        <taxon>Balneolia</taxon>
        <taxon>Balneolales</taxon>
        <taxon>Cyclonatronaceae</taxon>
        <taxon>Cyclonatronum</taxon>
    </lineage>
</organism>
<protein>
    <submittedName>
        <fullName evidence="9">Transposase, IS5 family</fullName>
    </submittedName>
</protein>
<feature type="domain" description="Transposase IS4-like" evidence="7">
    <location>
        <begin position="141"/>
        <end position="319"/>
    </location>
</feature>
<dbReference type="Pfam" id="PF01609">
    <property type="entry name" value="DDE_Tnp_1"/>
    <property type="match status" value="1"/>
</dbReference>
<dbReference type="GO" id="GO:0006313">
    <property type="term" value="P:DNA transposition"/>
    <property type="evidence" value="ECO:0007669"/>
    <property type="project" value="InterPro"/>
</dbReference>
<dbReference type="EMBL" id="CP027806">
    <property type="protein sequence ID" value="AXJ00557.1"/>
    <property type="molecule type" value="Genomic_DNA"/>
</dbReference>
<evidence type="ECO:0000256" key="3">
    <source>
        <dbReference type="ARBA" id="ARBA00022578"/>
    </source>
</evidence>
<evidence type="ECO:0000313" key="9">
    <source>
        <dbReference type="EMBL" id="AXJ00557.1"/>
    </source>
</evidence>
<dbReference type="InterPro" id="IPR002559">
    <property type="entry name" value="Transposase_11"/>
</dbReference>
<dbReference type="Proteomes" id="UP000254808">
    <property type="component" value="Chromosome"/>
</dbReference>
<dbReference type="PANTHER" id="PTHR35604">
    <property type="entry name" value="TRANSPOSASE INSH FOR INSERTION SEQUENCE ELEMENT IS5A-RELATED"/>
    <property type="match status" value="1"/>
</dbReference>
<evidence type="ECO:0000256" key="1">
    <source>
        <dbReference type="ARBA" id="ARBA00003544"/>
    </source>
</evidence>
<gene>
    <name evidence="9" type="ORF">CYPRO_1300</name>
</gene>
<comment type="function">
    <text evidence="1">Involved in the transposition of the insertion sequence IS5.</text>
</comment>
<evidence type="ECO:0000256" key="6">
    <source>
        <dbReference type="SAM" id="MobiDB-lite"/>
    </source>
</evidence>
<evidence type="ECO:0000256" key="2">
    <source>
        <dbReference type="ARBA" id="ARBA00010075"/>
    </source>
</evidence>
<keyword evidence="4" id="KW-0238">DNA-binding</keyword>
<keyword evidence="5" id="KW-0233">DNA recombination</keyword>
<feature type="domain" description="Transposase InsH N-terminal" evidence="8">
    <location>
        <begin position="23"/>
        <end position="114"/>
    </location>
</feature>
<dbReference type="AlphaFoldDB" id="A0A345UJA5"/>
<dbReference type="KEGG" id="cprv:CYPRO_1300"/>
<keyword evidence="3" id="KW-0815">Transposition</keyword>
<dbReference type="OrthoDB" id="890578at2"/>
<feature type="region of interest" description="Disordered" evidence="6">
    <location>
        <begin position="159"/>
        <end position="180"/>
    </location>
</feature>
<evidence type="ECO:0000259" key="7">
    <source>
        <dbReference type="Pfam" id="PF01609"/>
    </source>
</evidence>
<name>A0A345UJA5_9BACT</name>
<dbReference type="InterPro" id="IPR047959">
    <property type="entry name" value="Transpos_IS5"/>
</dbReference>
<dbReference type="InterPro" id="IPR008490">
    <property type="entry name" value="Transposase_InsH_N"/>
</dbReference>
<dbReference type="NCBIfam" id="NF033581">
    <property type="entry name" value="transpos_IS5_4"/>
    <property type="match status" value="1"/>
</dbReference>
<reference evidence="9 10" key="1">
    <citation type="submission" date="2018-03" db="EMBL/GenBank/DDBJ databases">
        <title>Phenotypic and genomic properties of Cyclonatronum proteinivorum gen. nov., sp. nov., a haloalkaliphilic bacteroidete from soda lakes possessing Na+-translocating rhodopsin.</title>
        <authorList>
            <person name="Toshchakov S.V."/>
            <person name="Korzhenkov A."/>
            <person name="Samarov N.I."/>
            <person name="Kublanov I.V."/>
            <person name="Muntyan M.S."/>
            <person name="Sorokin D.Y."/>
        </authorList>
    </citation>
    <scope>NUCLEOTIDE SEQUENCE [LARGE SCALE GENOMIC DNA]</scope>
    <source>
        <strain evidence="9 10">Omega</strain>
    </source>
</reference>
<comment type="similarity">
    <text evidence="2">Belongs to the transposase 11 family.</text>
</comment>
<accession>A0A345UJA5</accession>
<dbReference type="RefSeq" id="WP_114983822.1">
    <property type="nucleotide sequence ID" value="NZ_CP027806.1"/>
</dbReference>
<dbReference type="GO" id="GO:0004803">
    <property type="term" value="F:transposase activity"/>
    <property type="evidence" value="ECO:0007669"/>
    <property type="project" value="InterPro"/>
</dbReference>
<dbReference type="Pfam" id="PF05598">
    <property type="entry name" value="DUF772"/>
    <property type="match status" value="1"/>
</dbReference>
<evidence type="ECO:0000256" key="5">
    <source>
        <dbReference type="ARBA" id="ARBA00023172"/>
    </source>
</evidence>